<evidence type="ECO:0000256" key="2">
    <source>
        <dbReference type="ARBA" id="ARBA00009072"/>
    </source>
</evidence>
<feature type="region of interest" description="Disordered" evidence="4">
    <location>
        <begin position="126"/>
        <end position="183"/>
    </location>
</feature>
<organism evidence="5 6">
    <name type="scientific">Pediculus humanus subsp. corporis</name>
    <name type="common">Body louse</name>
    <dbReference type="NCBI Taxonomy" id="121224"/>
    <lineage>
        <taxon>Eukaryota</taxon>
        <taxon>Metazoa</taxon>
        <taxon>Ecdysozoa</taxon>
        <taxon>Arthropoda</taxon>
        <taxon>Hexapoda</taxon>
        <taxon>Insecta</taxon>
        <taxon>Pterygota</taxon>
        <taxon>Neoptera</taxon>
        <taxon>Paraneoptera</taxon>
        <taxon>Psocodea</taxon>
        <taxon>Troctomorpha</taxon>
        <taxon>Phthiraptera</taxon>
        <taxon>Anoplura</taxon>
        <taxon>Pediculidae</taxon>
        <taxon>Pediculus</taxon>
    </lineage>
</organism>
<keyword evidence="6" id="KW-1185">Reference proteome</keyword>
<dbReference type="Pfam" id="PF09751">
    <property type="entry name" value="Es2"/>
    <property type="match status" value="1"/>
</dbReference>
<dbReference type="InParanoid" id="A0A1S4N397"/>
<dbReference type="AlphaFoldDB" id="A0A1S4N397"/>
<dbReference type="InterPro" id="IPR019148">
    <property type="entry name" value="Nuclear_protein_DGCR14_ESS-2"/>
</dbReference>
<protein>
    <submittedName>
        <fullName evidence="5">Uncharacterized protein</fullName>
    </submittedName>
</protein>
<name>A0A1S4N397_PEDHC</name>
<dbReference type="PANTHER" id="PTHR12940">
    <property type="entry name" value="ES-2 PROTEIN - RELATED"/>
    <property type="match status" value="1"/>
</dbReference>
<comment type="subcellular location">
    <subcellularLocation>
        <location evidence="1">Nucleus</location>
    </subcellularLocation>
</comment>
<evidence type="ECO:0000256" key="1">
    <source>
        <dbReference type="ARBA" id="ARBA00004123"/>
    </source>
</evidence>
<proteinExistence type="inferred from homology"/>
<dbReference type="VEuPathDB" id="VectorBase:PHUM607270"/>
<dbReference type="EnsemblMetazoa" id="PHUM607270-RA">
    <property type="protein sequence ID" value="PHUM607270-PA"/>
    <property type="gene ID" value="PHUM607270"/>
</dbReference>
<dbReference type="GO" id="GO:0071013">
    <property type="term" value="C:catalytic step 2 spliceosome"/>
    <property type="evidence" value="ECO:0007669"/>
    <property type="project" value="TreeGrafter"/>
</dbReference>
<evidence type="ECO:0000256" key="4">
    <source>
        <dbReference type="SAM" id="MobiDB-lite"/>
    </source>
</evidence>
<keyword evidence="3" id="KW-0539">Nucleus</keyword>
<reference evidence="5" key="1">
    <citation type="submission" date="2020-05" db="UniProtKB">
        <authorList>
            <consortium name="EnsemblMetazoa"/>
        </authorList>
    </citation>
    <scope>IDENTIFICATION</scope>
    <source>
        <strain evidence="5">USDA</strain>
    </source>
</reference>
<dbReference type="FunCoup" id="A0A1S4N397">
    <property type="interactions" value="1233"/>
</dbReference>
<feature type="compositionally biased region" description="Low complexity" evidence="4">
    <location>
        <begin position="448"/>
        <end position="478"/>
    </location>
</feature>
<evidence type="ECO:0000313" key="6">
    <source>
        <dbReference type="Proteomes" id="UP000009046"/>
    </source>
</evidence>
<dbReference type="PANTHER" id="PTHR12940:SF0">
    <property type="entry name" value="SPLICING FACTOR ESS-2 HOMOLOG"/>
    <property type="match status" value="1"/>
</dbReference>
<accession>A0A1S4N397</accession>
<comment type="similarity">
    <text evidence="2">Belongs to the ESS2 family.</text>
</comment>
<evidence type="ECO:0000256" key="3">
    <source>
        <dbReference type="ARBA" id="ARBA00023242"/>
    </source>
</evidence>
<dbReference type="EMBL" id="AAZO01007425">
    <property type="status" value="NOT_ANNOTATED_CDS"/>
    <property type="molecule type" value="Genomic_DNA"/>
</dbReference>
<feature type="compositionally biased region" description="Low complexity" evidence="4">
    <location>
        <begin position="129"/>
        <end position="143"/>
    </location>
</feature>
<feature type="compositionally biased region" description="Low complexity" evidence="4">
    <location>
        <begin position="155"/>
        <end position="164"/>
    </location>
</feature>
<evidence type="ECO:0000313" key="5">
    <source>
        <dbReference type="EnsemblMetazoa" id="PHUM607270-PA"/>
    </source>
</evidence>
<sequence>MKDSKIPGEKALGVMKVNTELGLFKVPKTPLKKKQKVLEEETYLEEMGKIIQRDFFPDLMKLKAQNEYLDAQSQNDSEKMMQIYYKYSSGKRPPTERVPSPATFETPVQPKLNNDCVEEANLENDLEKGASCSKSKSAKSNNGPAENDDGEGGQNSSSSNSSKKLSLDQYLASHTSEDNESFKEMHKESIVKHKLKYSWLYQNEGELNKSIEDSLKVPSIEDQASGKEKPLSLTSWTYKNQNYCMYVPEGVDLTVEEKNEMMRKKHEIVHENTRLTKNPFDEQQNKDVIHELAMNQARTQEGKIGVDGKIVTCVETPKVNGFSFVRTPSPMPGVNESPIITWGEIEGTPFRLDGSDTPYSSSSGPTFRIPEIPKREKLAMALADKASESYRDKKRKAIEAARSQLSGQTPKRQGSCINRINEMSPAAQRLASASLGQRLNADSALRNSYSPSPKSSRSSPYFNLTPKTPRTPKTPVTPMASPNAKLKHLVRRATPVSVTDDLLKLPRIGNSRPKASDFF</sequence>
<dbReference type="Proteomes" id="UP000009046">
    <property type="component" value="Unassembled WGS sequence"/>
</dbReference>
<feature type="region of interest" description="Disordered" evidence="4">
    <location>
        <begin position="444"/>
        <end position="484"/>
    </location>
</feature>
<feature type="region of interest" description="Disordered" evidence="4">
    <location>
        <begin position="89"/>
        <end position="114"/>
    </location>
</feature>